<dbReference type="Proteomes" id="UP000307440">
    <property type="component" value="Unassembled WGS sequence"/>
</dbReference>
<accession>A0A5C3KHW1</accession>
<name>A0A5C3KHW1_COPMA</name>
<proteinExistence type="predicted"/>
<evidence type="ECO:0000313" key="1">
    <source>
        <dbReference type="EMBL" id="TFK19799.1"/>
    </source>
</evidence>
<keyword evidence="2" id="KW-1185">Reference proteome</keyword>
<gene>
    <name evidence="1" type="ORF">FA15DRAFT_659627</name>
</gene>
<evidence type="ECO:0000313" key="2">
    <source>
        <dbReference type="Proteomes" id="UP000307440"/>
    </source>
</evidence>
<dbReference type="EMBL" id="ML210325">
    <property type="protein sequence ID" value="TFK19799.1"/>
    <property type="molecule type" value="Genomic_DNA"/>
</dbReference>
<protein>
    <submittedName>
        <fullName evidence="1">Uncharacterized protein</fullName>
    </submittedName>
</protein>
<organism evidence="1 2">
    <name type="scientific">Coprinopsis marcescibilis</name>
    <name type="common">Agaric fungus</name>
    <name type="synonym">Psathyrella marcescibilis</name>
    <dbReference type="NCBI Taxonomy" id="230819"/>
    <lineage>
        <taxon>Eukaryota</taxon>
        <taxon>Fungi</taxon>
        <taxon>Dikarya</taxon>
        <taxon>Basidiomycota</taxon>
        <taxon>Agaricomycotina</taxon>
        <taxon>Agaricomycetes</taxon>
        <taxon>Agaricomycetidae</taxon>
        <taxon>Agaricales</taxon>
        <taxon>Agaricineae</taxon>
        <taxon>Psathyrellaceae</taxon>
        <taxon>Coprinopsis</taxon>
    </lineage>
</organism>
<dbReference type="AlphaFoldDB" id="A0A5C3KHW1"/>
<reference evidence="1 2" key="1">
    <citation type="journal article" date="2019" name="Nat. Ecol. Evol.">
        <title>Megaphylogeny resolves global patterns of mushroom evolution.</title>
        <authorList>
            <person name="Varga T."/>
            <person name="Krizsan K."/>
            <person name="Foldi C."/>
            <person name="Dima B."/>
            <person name="Sanchez-Garcia M."/>
            <person name="Sanchez-Ramirez S."/>
            <person name="Szollosi G.J."/>
            <person name="Szarkandi J.G."/>
            <person name="Papp V."/>
            <person name="Albert L."/>
            <person name="Andreopoulos W."/>
            <person name="Angelini C."/>
            <person name="Antonin V."/>
            <person name="Barry K.W."/>
            <person name="Bougher N.L."/>
            <person name="Buchanan P."/>
            <person name="Buyck B."/>
            <person name="Bense V."/>
            <person name="Catcheside P."/>
            <person name="Chovatia M."/>
            <person name="Cooper J."/>
            <person name="Damon W."/>
            <person name="Desjardin D."/>
            <person name="Finy P."/>
            <person name="Geml J."/>
            <person name="Haridas S."/>
            <person name="Hughes K."/>
            <person name="Justo A."/>
            <person name="Karasinski D."/>
            <person name="Kautmanova I."/>
            <person name="Kiss B."/>
            <person name="Kocsube S."/>
            <person name="Kotiranta H."/>
            <person name="LaButti K.M."/>
            <person name="Lechner B.E."/>
            <person name="Liimatainen K."/>
            <person name="Lipzen A."/>
            <person name="Lukacs Z."/>
            <person name="Mihaltcheva S."/>
            <person name="Morgado L.N."/>
            <person name="Niskanen T."/>
            <person name="Noordeloos M.E."/>
            <person name="Ohm R.A."/>
            <person name="Ortiz-Santana B."/>
            <person name="Ovrebo C."/>
            <person name="Racz N."/>
            <person name="Riley R."/>
            <person name="Savchenko A."/>
            <person name="Shiryaev A."/>
            <person name="Soop K."/>
            <person name="Spirin V."/>
            <person name="Szebenyi C."/>
            <person name="Tomsovsky M."/>
            <person name="Tulloss R.E."/>
            <person name="Uehling J."/>
            <person name="Grigoriev I.V."/>
            <person name="Vagvolgyi C."/>
            <person name="Papp T."/>
            <person name="Martin F.M."/>
            <person name="Miettinen O."/>
            <person name="Hibbett D.S."/>
            <person name="Nagy L.G."/>
        </authorList>
    </citation>
    <scope>NUCLEOTIDE SEQUENCE [LARGE SCALE GENOMIC DNA]</scope>
    <source>
        <strain evidence="1 2">CBS 121175</strain>
    </source>
</reference>
<sequence length="156" mass="17062">MATPVSTSVIPSIPIKDASKITSKRIRFFHTLIARLIEGAPDLVLEFEAAYGIHPDNEVNDAAGDDNSEPGEFKAYNRLQAVVLKIGVELEVPVRRVKWEVWADQDAVHAAHKQAYTHLLVGNRLRMLAADTRRADVARAIRLDVNANAGVGADTA</sequence>